<keyword evidence="6" id="KW-1185">Reference proteome</keyword>
<dbReference type="SMART" id="SM00320">
    <property type="entry name" value="WD40"/>
    <property type="match status" value="6"/>
</dbReference>
<sequence length="1111" mass="120844">MAWADEVEPGLLTRGRAHQRLPGASSSLRFPTRGRIGTTQLSHSEPQALASTNSALRRPLRPLSHTWQHASQALKAAPRQGLQGSSACAAPIQPLPPSCDLPQRSIRNFSRAAISPRHRQFAASQSRSLLENAKSSAGGHRLGVNGLAVDTDNAILYSGGRDGMICAWDLNLDLRRRNDVADDASAKPPKSITTFRAQTQAHMHWINDITLAQHNTALVSASSDLTVKVWRPHSQEDGARAQKIGEHDDYIKCVATPPSDMGASWVASAGLDRKICLWDLNGGGKTLEVNVNGEEVTEKGSVYALAVGRNIMASGGPEKTVKLYDPRTGSKVSNLVGHVDNIRAILIDDVGDTILSASADKTVKMWSVKGGRCMYTFTMHDESIWSLYSDDPRLGIFYSSDRSGLVAKTDVRGSFEDIDDGLSLAVAQEHFGVSKVVAAGGYIWTATNRSSINRWEDVDTGADLPLPEMYSRQRAMSATSTRTRQSIATAQPQTNGSSTKEIPPESILRISNTATFPSRTPVDSEPNANTDGLSRKGSEVAVEQPEPEIKPVHNLPVETIEGQFGLLKHKLLNDRRRVLTLDTAGDVLLWDLIKCKPIQSFGKQHLEDVERQVNTREAVAPWCSVDLSSGNLTVVLEPFNCFDAEVYADELDLDEPIEFRDDQRVSLGKWILRYLFANLIDEEIRRDELHRQKLNEGVRERQAAAGRAEAPSSITLPSPGLSIGDQMLTPRANLPHLQVTTPGLAIGLASPGAVMTLQGVPEEAVASPLEREGSRPSAENDYFTAGVVSAGGAPSAPAAETSEPKTSTDNGNDKAKDKEKAADSSKSPFSRKFRMSFSSKRIGRSASQATQEKPVVVDDKAEESESSSNHEKEVDDSFFGVIQKIRNEYDRQLAESPNKIVETRVTPSLPADTPVLKLPPGTKVIIQEETSGGSANLYQGTVEHLGRDADIIEQKAPMWLGDVLLQNIIPLKDPVKISFILQPMDNLPPIATDGNSRLNANRMLRVKKILAYISERIEPVQEEDPNALKPEEYLELYCNDQLLHPTMNLATLRTHVWKGGNDIMLYYKANGRKEILPLPSATNTQPAEPGASGTAVSAQSAGEAVGVVNGA</sequence>
<feature type="region of interest" description="Disordered" evidence="4">
    <location>
        <begin position="787"/>
        <end position="875"/>
    </location>
</feature>
<dbReference type="InterPro" id="IPR015943">
    <property type="entry name" value="WD40/YVTN_repeat-like_dom_sf"/>
</dbReference>
<name>A0A2H3A863_TRIPA</name>
<comment type="caution">
    <text evidence="5">The sequence shown here is derived from an EMBL/GenBank/DDBJ whole genome shotgun (WGS) entry which is preliminary data.</text>
</comment>
<dbReference type="Pfam" id="PF00400">
    <property type="entry name" value="WD40"/>
    <property type="match status" value="4"/>
</dbReference>
<evidence type="ECO:0000256" key="1">
    <source>
        <dbReference type="ARBA" id="ARBA00022574"/>
    </source>
</evidence>
<protein>
    <submittedName>
        <fullName evidence="5">Uncharacterized protein</fullName>
    </submittedName>
</protein>
<reference evidence="5 6" key="1">
    <citation type="journal article" date="2015" name="Genome Announc.">
        <title>Genome sequence and annotation of Trichoderma parareesei, the ancestor of the cellulase producer Trichoderma reesei.</title>
        <authorList>
            <person name="Yang D."/>
            <person name="Pomraning K."/>
            <person name="Kopchinskiy A."/>
            <person name="Karimi Aghcheh R."/>
            <person name="Atanasova L."/>
            <person name="Chenthamara K."/>
            <person name="Baker S.E."/>
            <person name="Zhang R."/>
            <person name="Shen Q."/>
            <person name="Freitag M."/>
            <person name="Kubicek C.P."/>
            <person name="Druzhinina I.S."/>
        </authorList>
    </citation>
    <scope>NUCLEOTIDE SEQUENCE [LARGE SCALE GENOMIC DNA]</scope>
    <source>
        <strain evidence="5 6">CBS 125925</strain>
    </source>
</reference>
<feature type="repeat" description="WD" evidence="3">
    <location>
        <begin position="335"/>
        <end position="376"/>
    </location>
</feature>
<keyword evidence="2" id="KW-0677">Repeat</keyword>
<feature type="region of interest" description="Disordered" evidence="4">
    <location>
        <begin position="1078"/>
        <end position="1099"/>
    </location>
</feature>
<dbReference type="InterPro" id="IPR019775">
    <property type="entry name" value="WD40_repeat_CS"/>
</dbReference>
<dbReference type="PROSITE" id="PS50082">
    <property type="entry name" value="WD_REPEATS_2"/>
    <property type="match status" value="4"/>
</dbReference>
<accession>A0A2H3A863</accession>
<feature type="compositionally biased region" description="Polar residues" evidence="4">
    <location>
        <begin position="475"/>
        <end position="500"/>
    </location>
</feature>
<evidence type="ECO:0000256" key="3">
    <source>
        <dbReference type="PROSITE-ProRule" id="PRU00221"/>
    </source>
</evidence>
<dbReference type="PANTHER" id="PTHR19862">
    <property type="entry name" value="WD REPEAT-CONTAINING PROTEIN 48"/>
    <property type="match status" value="1"/>
</dbReference>
<dbReference type="CDD" id="cd17041">
    <property type="entry name" value="Ubl_WDR48"/>
    <property type="match status" value="1"/>
</dbReference>
<gene>
    <name evidence="5" type="ORF">A9Z42_0090110</name>
</gene>
<evidence type="ECO:0000313" key="6">
    <source>
        <dbReference type="Proteomes" id="UP000219286"/>
    </source>
</evidence>
<feature type="region of interest" description="Disordered" evidence="4">
    <location>
        <begin position="1"/>
        <end position="47"/>
    </location>
</feature>
<feature type="region of interest" description="Disordered" evidence="4">
    <location>
        <begin position="475"/>
        <end position="535"/>
    </location>
</feature>
<proteinExistence type="predicted"/>
<feature type="compositionally biased region" description="Low complexity" evidence="4">
    <location>
        <begin position="787"/>
        <end position="801"/>
    </location>
</feature>
<dbReference type="PANTHER" id="PTHR19862:SF14">
    <property type="entry name" value="WD REPEAT-CONTAINING PROTEIN 48"/>
    <property type="match status" value="1"/>
</dbReference>
<dbReference type="GO" id="GO:0043130">
    <property type="term" value="F:ubiquitin binding"/>
    <property type="evidence" value="ECO:0007669"/>
    <property type="project" value="TreeGrafter"/>
</dbReference>
<dbReference type="Pfam" id="PF11816">
    <property type="entry name" value="DUF3337"/>
    <property type="match status" value="1"/>
</dbReference>
<dbReference type="SUPFAM" id="SSF50978">
    <property type="entry name" value="WD40 repeat-like"/>
    <property type="match status" value="1"/>
</dbReference>
<feature type="repeat" description="WD" evidence="3">
    <location>
        <begin position="244"/>
        <end position="288"/>
    </location>
</feature>
<feature type="compositionally biased region" description="Polar residues" evidence="4">
    <location>
        <begin position="37"/>
        <end position="47"/>
    </location>
</feature>
<dbReference type="AlphaFoldDB" id="A0A2H3A863"/>
<evidence type="ECO:0000256" key="2">
    <source>
        <dbReference type="ARBA" id="ARBA00022737"/>
    </source>
</evidence>
<dbReference type="PROSITE" id="PS50294">
    <property type="entry name" value="WD_REPEATS_REGION"/>
    <property type="match status" value="3"/>
</dbReference>
<dbReference type="InterPro" id="IPR001680">
    <property type="entry name" value="WD40_rpt"/>
</dbReference>
<feature type="region of interest" description="Disordered" evidence="4">
    <location>
        <begin position="700"/>
        <end position="719"/>
    </location>
</feature>
<feature type="compositionally biased region" description="Basic and acidic residues" evidence="4">
    <location>
        <begin position="811"/>
        <end position="823"/>
    </location>
</feature>
<keyword evidence="1 3" id="KW-0853">WD repeat</keyword>
<dbReference type="Gene3D" id="2.130.10.10">
    <property type="entry name" value="YVTN repeat-like/Quinoprotein amine dehydrogenase"/>
    <property type="match status" value="2"/>
</dbReference>
<dbReference type="OrthoDB" id="2421129at2759"/>
<dbReference type="CDD" id="cd00200">
    <property type="entry name" value="WD40"/>
    <property type="match status" value="1"/>
</dbReference>
<dbReference type="GO" id="GO:0000724">
    <property type="term" value="P:double-strand break repair via homologous recombination"/>
    <property type="evidence" value="ECO:0007669"/>
    <property type="project" value="TreeGrafter"/>
</dbReference>
<organism evidence="5 6">
    <name type="scientific">Trichoderma parareesei</name>
    <name type="common">Filamentous fungus</name>
    <dbReference type="NCBI Taxonomy" id="858221"/>
    <lineage>
        <taxon>Eukaryota</taxon>
        <taxon>Fungi</taxon>
        <taxon>Dikarya</taxon>
        <taxon>Ascomycota</taxon>
        <taxon>Pezizomycotina</taxon>
        <taxon>Sordariomycetes</taxon>
        <taxon>Hypocreomycetidae</taxon>
        <taxon>Hypocreales</taxon>
        <taxon>Hypocreaceae</taxon>
        <taxon>Trichoderma</taxon>
    </lineage>
</organism>
<evidence type="ECO:0000313" key="5">
    <source>
        <dbReference type="EMBL" id="OTA08071.1"/>
    </source>
</evidence>
<feature type="repeat" description="WD" evidence="3">
    <location>
        <begin position="137"/>
        <end position="171"/>
    </location>
</feature>
<dbReference type="InterPro" id="IPR021772">
    <property type="entry name" value="WDR48/Bun107"/>
</dbReference>
<dbReference type="InterPro" id="IPR036322">
    <property type="entry name" value="WD40_repeat_dom_sf"/>
</dbReference>
<dbReference type="PROSITE" id="PS00678">
    <property type="entry name" value="WD_REPEATS_1"/>
    <property type="match status" value="2"/>
</dbReference>
<dbReference type="Proteomes" id="UP000219286">
    <property type="component" value="Unassembled WGS sequence"/>
</dbReference>
<evidence type="ECO:0000256" key="4">
    <source>
        <dbReference type="SAM" id="MobiDB-lite"/>
    </source>
</evidence>
<feature type="repeat" description="WD" evidence="3">
    <location>
        <begin position="199"/>
        <end position="230"/>
    </location>
</feature>
<feature type="compositionally biased region" description="Polar residues" evidence="4">
    <location>
        <begin position="509"/>
        <end position="518"/>
    </location>
</feature>
<dbReference type="InterPro" id="IPR051246">
    <property type="entry name" value="WDR48"/>
</dbReference>
<dbReference type="EMBL" id="LFMI01000818">
    <property type="protein sequence ID" value="OTA08071.1"/>
    <property type="molecule type" value="Genomic_DNA"/>
</dbReference>